<evidence type="ECO:0000256" key="1">
    <source>
        <dbReference type="SAM" id="Coils"/>
    </source>
</evidence>
<dbReference type="EMBL" id="CP099423">
    <property type="protein sequence ID" value="USW54850.1"/>
    <property type="molecule type" value="Genomic_DNA"/>
</dbReference>
<proteinExistence type="predicted"/>
<evidence type="ECO:0000313" key="2">
    <source>
        <dbReference type="EMBL" id="USW54850.1"/>
    </source>
</evidence>
<protein>
    <submittedName>
        <fullName evidence="2">Uncharacterized protein</fullName>
    </submittedName>
</protein>
<name>A0A9Q9AYI1_9PEZI</name>
<evidence type="ECO:0000313" key="3">
    <source>
        <dbReference type="Proteomes" id="UP001056384"/>
    </source>
</evidence>
<organism evidence="2 3">
    <name type="scientific">Septoria linicola</name>
    <dbReference type="NCBI Taxonomy" id="215465"/>
    <lineage>
        <taxon>Eukaryota</taxon>
        <taxon>Fungi</taxon>
        <taxon>Dikarya</taxon>
        <taxon>Ascomycota</taxon>
        <taxon>Pezizomycotina</taxon>
        <taxon>Dothideomycetes</taxon>
        <taxon>Dothideomycetidae</taxon>
        <taxon>Mycosphaerellales</taxon>
        <taxon>Mycosphaerellaceae</taxon>
        <taxon>Septoria</taxon>
    </lineage>
</organism>
<keyword evidence="3" id="KW-1185">Reference proteome</keyword>
<gene>
    <name evidence="2" type="ORF">Slin15195_G081690</name>
</gene>
<reference evidence="2" key="1">
    <citation type="submission" date="2022-06" db="EMBL/GenBank/DDBJ databases">
        <title>Complete genome sequences of two strains of the flax pathogen Septoria linicola.</title>
        <authorList>
            <person name="Lapalu N."/>
            <person name="Simon A."/>
            <person name="Demenou B."/>
            <person name="Paumier D."/>
            <person name="Guillot M.-P."/>
            <person name="Gout L."/>
            <person name="Valade R."/>
        </authorList>
    </citation>
    <scope>NUCLEOTIDE SEQUENCE</scope>
    <source>
        <strain evidence="2">SE15195</strain>
    </source>
</reference>
<dbReference type="AlphaFoldDB" id="A0A9Q9AYI1"/>
<accession>A0A9Q9AYI1</accession>
<dbReference type="Proteomes" id="UP001056384">
    <property type="component" value="Chromosome 6"/>
</dbReference>
<keyword evidence="1" id="KW-0175">Coiled coil</keyword>
<feature type="coiled-coil region" evidence="1">
    <location>
        <begin position="87"/>
        <end position="117"/>
    </location>
</feature>
<sequence length="518" mass="57375">MASPDMRLLLRVLQERNIPLGEDDIAWAFDGKKTRDDATAWVKEYLGSSTLLSRDELRFYEKHGISTTQGDVLPGRPLDDNEFEAAIDSLEASTAAIDRQCQMLEQQKLALQKLKSQNGHNDAEFLAREKRQQKFAREKAQLDFDIDELSLAVKDRLRTSVKQNNANTASFDASVNRLLEKDDRLLDGLQKLLPKLGDSSMDKDGASEIEQLCATLTDLSAQSIRARLDSTYRQSLLDYSRRATSTGSLSDQQAKQRETLRAELEELGGEIEGLVSIVVDNQYRKSLKSGQVSARAEGQAQKAKLAEYSVAALVYLTSRLDAISSHVQHLHAHGSALRSVSRTLEGVVIVEQAKSGAPTPSTPTKDRQASARGLKPLRLVQANMSETQDPAIPFLRGHDVRLSEPVDSTKLASVLDTASHEKQDNLHALRKSTEETITDAIVQSLAKSDANVHELLRAVYAQSQHGNIQLIDGQIQSSLDDLEHNTQEIGDEMRELDIDQIAKVVRRKQEAALRQLGG</sequence>